<dbReference type="SUPFAM" id="SSF82771">
    <property type="entry name" value="GIY-YIG endonuclease"/>
    <property type="match status" value="1"/>
</dbReference>
<dbReference type="InterPro" id="IPR050190">
    <property type="entry name" value="UPF0213_domain"/>
</dbReference>
<protein>
    <submittedName>
        <fullName evidence="3">Putative endonuclease</fullName>
    </submittedName>
</protein>
<dbReference type="PANTHER" id="PTHR34477:SF5">
    <property type="entry name" value="BSL5627 PROTEIN"/>
    <property type="match status" value="1"/>
</dbReference>
<keyword evidence="4" id="KW-1185">Reference proteome</keyword>
<dbReference type="OrthoDB" id="9807770at2"/>
<proteinExistence type="inferred from homology"/>
<dbReference type="Pfam" id="PF01541">
    <property type="entry name" value="GIY-YIG"/>
    <property type="match status" value="1"/>
</dbReference>
<dbReference type="Gene3D" id="3.40.1440.10">
    <property type="entry name" value="GIY-YIG endonuclease"/>
    <property type="match status" value="1"/>
</dbReference>
<sequence length="97" mass="11706">MKRSYIYILSNERRAVLYIGVTADLYKRVAEHKSGRGANFTQKYNLKVLLYFEEFSSIDQAIAREKQLKNWHREWKWNLIKKLNSELKDLFEDITPH</sequence>
<evidence type="ECO:0000313" key="4">
    <source>
        <dbReference type="Proteomes" id="UP000219193"/>
    </source>
</evidence>
<dbReference type="EMBL" id="OCMF01000001">
    <property type="protein sequence ID" value="SOC79796.1"/>
    <property type="molecule type" value="Genomic_DNA"/>
</dbReference>
<evidence type="ECO:0000313" key="3">
    <source>
        <dbReference type="EMBL" id="SOC79796.1"/>
    </source>
</evidence>
<dbReference type="RefSeq" id="WP_097055499.1">
    <property type="nucleotide sequence ID" value="NZ_OCMF01000001.1"/>
</dbReference>
<evidence type="ECO:0000259" key="2">
    <source>
        <dbReference type="PROSITE" id="PS50164"/>
    </source>
</evidence>
<dbReference type="PANTHER" id="PTHR34477">
    <property type="entry name" value="UPF0213 PROTEIN YHBQ"/>
    <property type="match status" value="1"/>
</dbReference>
<dbReference type="GO" id="GO:0004519">
    <property type="term" value="F:endonuclease activity"/>
    <property type="evidence" value="ECO:0007669"/>
    <property type="project" value="UniProtKB-KW"/>
</dbReference>
<comment type="similarity">
    <text evidence="1">Belongs to the UPF0213 family.</text>
</comment>
<keyword evidence="3" id="KW-0255">Endonuclease</keyword>
<dbReference type="AlphaFoldDB" id="A0A285X466"/>
<keyword evidence="3" id="KW-0378">Hydrolase</keyword>
<keyword evidence="3" id="KW-0540">Nuclease</keyword>
<dbReference type="InterPro" id="IPR000305">
    <property type="entry name" value="GIY-YIG_endonuc"/>
</dbReference>
<dbReference type="InterPro" id="IPR035901">
    <property type="entry name" value="GIY-YIG_endonuc_sf"/>
</dbReference>
<reference evidence="4" key="1">
    <citation type="submission" date="2017-09" db="EMBL/GenBank/DDBJ databases">
        <authorList>
            <person name="Varghese N."/>
            <person name="Submissions S."/>
        </authorList>
    </citation>
    <scope>NUCLEOTIDE SEQUENCE [LARGE SCALE GENOMIC DNA]</scope>
    <source>
        <strain evidence="4">CGMCC 1.12641</strain>
    </source>
</reference>
<dbReference type="SMART" id="SM00465">
    <property type="entry name" value="GIYc"/>
    <property type="match status" value="1"/>
</dbReference>
<dbReference type="Proteomes" id="UP000219193">
    <property type="component" value="Unassembled WGS sequence"/>
</dbReference>
<organism evidence="3 4">
    <name type="scientific">Salinimicrobium sediminis</name>
    <dbReference type="NCBI Taxonomy" id="1343891"/>
    <lineage>
        <taxon>Bacteria</taxon>
        <taxon>Pseudomonadati</taxon>
        <taxon>Bacteroidota</taxon>
        <taxon>Flavobacteriia</taxon>
        <taxon>Flavobacteriales</taxon>
        <taxon>Flavobacteriaceae</taxon>
        <taxon>Salinimicrobium</taxon>
    </lineage>
</organism>
<gene>
    <name evidence="3" type="ORF">SAMN06296241_1332</name>
</gene>
<dbReference type="PROSITE" id="PS50164">
    <property type="entry name" value="GIY_YIG"/>
    <property type="match status" value="1"/>
</dbReference>
<name>A0A285X466_9FLAO</name>
<feature type="domain" description="GIY-YIG" evidence="2">
    <location>
        <begin position="2"/>
        <end position="79"/>
    </location>
</feature>
<evidence type="ECO:0000256" key="1">
    <source>
        <dbReference type="ARBA" id="ARBA00007435"/>
    </source>
</evidence>
<accession>A0A285X466</accession>
<dbReference type="CDD" id="cd10448">
    <property type="entry name" value="GIY-YIG_unchar_3"/>
    <property type="match status" value="1"/>
</dbReference>